<dbReference type="PANTHER" id="PTHR33021:SF197">
    <property type="entry name" value="EARLY NODULIN-LIKE PROTEIN 13"/>
    <property type="match status" value="1"/>
</dbReference>
<reference evidence="6" key="1">
    <citation type="submission" date="2013-01" db="EMBL/GenBank/DDBJ databases">
        <title>Draft Genome Sequence of a Mulberry Tree, Morus notabilis C.K. Schneid.</title>
        <authorList>
            <person name="He N."/>
            <person name="Zhao S."/>
        </authorList>
    </citation>
    <scope>NUCLEOTIDE SEQUENCE</scope>
</reference>
<dbReference type="STRING" id="981085.W9S7X3"/>
<protein>
    <submittedName>
        <fullName evidence="5">Early nodulin-like protein 1</fullName>
    </submittedName>
</protein>
<gene>
    <name evidence="5" type="ORF">L484_003686</name>
</gene>
<dbReference type="AlphaFoldDB" id="W9S7X3"/>
<feature type="chain" id="PRO_5004929247" evidence="3">
    <location>
        <begin position="24"/>
        <end position="146"/>
    </location>
</feature>
<evidence type="ECO:0000256" key="1">
    <source>
        <dbReference type="ARBA" id="ARBA00023157"/>
    </source>
</evidence>
<sequence length="146" mass="16326">MACPKIIIPILTMVFLLFTFSKAKEILVGGKENSWTLPSNSSESITHLDEWAKNTIFERGDILIFKFDPKKDSVLRVTEKNFNGCNTSKPLERYRNKKTLIELDQCKPFYFISGAKGHCQKGQKVLANVVCGDTNSGIASFGTSTK</sequence>
<dbReference type="FunFam" id="2.60.40.420:FF:000034">
    <property type="entry name" value="Cupredoxin superfamily protein"/>
    <property type="match status" value="1"/>
</dbReference>
<dbReference type="InterPro" id="IPR039391">
    <property type="entry name" value="Phytocyanin-like"/>
</dbReference>
<evidence type="ECO:0000259" key="4">
    <source>
        <dbReference type="PROSITE" id="PS51485"/>
    </source>
</evidence>
<dbReference type="Proteomes" id="UP000030645">
    <property type="component" value="Unassembled WGS sequence"/>
</dbReference>
<organism evidence="5 6">
    <name type="scientific">Morus notabilis</name>
    <dbReference type="NCBI Taxonomy" id="981085"/>
    <lineage>
        <taxon>Eukaryota</taxon>
        <taxon>Viridiplantae</taxon>
        <taxon>Streptophyta</taxon>
        <taxon>Embryophyta</taxon>
        <taxon>Tracheophyta</taxon>
        <taxon>Spermatophyta</taxon>
        <taxon>Magnoliopsida</taxon>
        <taxon>eudicotyledons</taxon>
        <taxon>Gunneridae</taxon>
        <taxon>Pentapetalae</taxon>
        <taxon>rosids</taxon>
        <taxon>fabids</taxon>
        <taxon>Rosales</taxon>
        <taxon>Moraceae</taxon>
        <taxon>Moreae</taxon>
        <taxon>Morus</taxon>
    </lineage>
</organism>
<keyword evidence="2" id="KW-0325">Glycoprotein</keyword>
<dbReference type="Pfam" id="PF02298">
    <property type="entry name" value="Cu_bind_like"/>
    <property type="match status" value="1"/>
</dbReference>
<dbReference type="GO" id="GO:0009055">
    <property type="term" value="F:electron transfer activity"/>
    <property type="evidence" value="ECO:0007669"/>
    <property type="project" value="InterPro"/>
</dbReference>
<dbReference type="KEGG" id="mnt:21387212"/>
<dbReference type="InterPro" id="IPR003245">
    <property type="entry name" value="Phytocyanin_dom"/>
</dbReference>
<keyword evidence="1" id="KW-1015">Disulfide bond</keyword>
<dbReference type="eggNOG" id="ENOG502RZS4">
    <property type="taxonomic scope" value="Eukaryota"/>
</dbReference>
<dbReference type="PROSITE" id="PS51485">
    <property type="entry name" value="PHYTOCYANIN"/>
    <property type="match status" value="1"/>
</dbReference>
<accession>W9S7X3</accession>
<dbReference type="PANTHER" id="PTHR33021">
    <property type="entry name" value="BLUE COPPER PROTEIN"/>
    <property type="match status" value="1"/>
</dbReference>
<dbReference type="Gene3D" id="2.60.40.420">
    <property type="entry name" value="Cupredoxins - blue copper proteins"/>
    <property type="match status" value="1"/>
</dbReference>
<evidence type="ECO:0000256" key="3">
    <source>
        <dbReference type="SAM" id="SignalP"/>
    </source>
</evidence>
<dbReference type="GO" id="GO:0005886">
    <property type="term" value="C:plasma membrane"/>
    <property type="evidence" value="ECO:0007669"/>
    <property type="project" value="TreeGrafter"/>
</dbReference>
<dbReference type="InterPro" id="IPR008972">
    <property type="entry name" value="Cupredoxin"/>
</dbReference>
<feature type="signal peptide" evidence="3">
    <location>
        <begin position="1"/>
        <end position="23"/>
    </location>
</feature>
<name>W9S7X3_9ROSA</name>
<evidence type="ECO:0000313" key="6">
    <source>
        <dbReference type="Proteomes" id="UP000030645"/>
    </source>
</evidence>
<dbReference type="OrthoDB" id="1937044at2759"/>
<keyword evidence="3" id="KW-0732">Signal</keyword>
<proteinExistence type="predicted"/>
<dbReference type="SUPFAM" id="SSF49503">
    <property type="entry name" value="Cupredoxins"/>
    <property type="match status" value="1"/>
</dbReference>
<evidence type="ECO:0000313" key="5">
    <source>
        <dbReference type="EMBL" id="EXC19664.1"/>
    </source>
</evidence>
<feature type="domain" description="Phytocyanin" evidence="4">
    <location>
        <begin position="24"/>
        <end position="131"/>
    </location>
</feature>
<evidence type="ECO:0000256" key="2">
    <source>
        <dbReference type="ARBA" id="ARBA00023180"/>
    </source>
</evidence>
<dbReference type="EMBL" id="KE345883">
    <property type="protein sequence ID" value="EXC19664.1"/>
    <property type="molecule type" value="Genomic_DNA"/>
</dbReference>
<keyword evidence="6" id="KW-1185">Reference proteome</keyword>